<gene>
    <name evidence="3" type="primary">ygfZ</name>
    <name evidence="3" type="ORF">HMPREF1052_0652</name>
</gene>
<sequence length="277" mass="31012">MTTLINLTQFTLIEATGLDAEKFLQGQLTTDVTKLAVGDSTITAHCDAKGKMTSIFRLMRIAEQQFYLLFRTELLPFALDQLKKYAVFSKVSFTPLNVQIVGIIGENCGEISANFNVKLANAELLINPKDNLEFNGSVVDWDLFEIQQGMPILSAKTQSEFIPQAVNLQCVEHAISFQKGCYIGQETIARAKYRGANKRAMHIFTAKTEFQPEIGSEIEMQLASGWRATGTILSAVHSAEILWLQVVLNHPLEEGQQFRLTTDHSILERQPLPYDLN</sequence>
<evidence type="ECO:0000313" key="3">
    <source>
        <dbReference type="EMBL" id="EIJ67306.1"/>
    </source>
</evidence>
<dbReference type="SUPFAM" id="SSF101790">
    <property type="entry name" value="Aminomethyltransferase beta-barrel domain"/>
    <property type="match status" value="1"/>
</dbReference>
<dbReference type="EMBL" id="AJSX01000047">
    <property type="protein sequence ID" value="EIJ67306.1"/>
    <property type="molecule type" value="Genomic_DNA"/>
</dbReference>
<dbReference type="GO" id="GO:0016226">
    <property type="term" value="P:iron-sulfur cluster assembly"/>
    <property type="evidence" value="ECO:0007669"/>
    <property type="project" value="TreeGrafter"/>
</dbReference>
<comment type="caution">
    <text evidence="3">The sequence shown here is derived from an EMBL/GenBank/DDBJ whole genome shotgun (WGS) entry which is preliminary data.</text>
</comment>
<protein>
    <submittedName>
        <fullName evidence="3">Folate-binding protein YgfZ</fullName>
    </submittedName>
</protein>
<dbReference type="InterPro" id="IPR006222">
    <property type="entry name" value="GCVT_N"/>
</dbReference>
<feature type="domain" description="tRNA-modifying protein YgfZ-like beta-barrel" evidence="2">
    <location>
        <begin position="197"/>
        <end position="263"/>
    </location>
</feature>
<evidence type="ECO:0000259" key="1">
    <source>
        <dbReference type="Pfam" id="PF01571"/>
    </source>
</evidence>
<dbReference type="InterPro" id="IPR048451">
    <property type="entry name" value="YgfZ_barrel"/>
</dbReference>
<dbReference type="InterPro" id="IPR045179">
    <property type="entry name" value="YgfZ/GcvT"/>
</dbReference>
<dbReference type="PATRIC" id="fig|1095749.3.peg.1989"/>
<organism evidence="3 4">
    <name type="scientific">Pasteurella bettyae CCUG 2042</name>
    <dbReference type="NCBI Taxonomy" id="1095749"/>
    <lineage>
        <taxon>Bacteria</taxon>
        <taxon>Pseudomonadati</taxon>
        <taxon>Pseudomonadota</taxon>
        <taxon>Gammaproteobacteria</taxon>
        <taxon>Pasteurellales</taxon>
        <taxon>Pasteurellaceae</taxon>
        <taxon>Pasteurella</taxon>
    </lineage>
</organism>
<dbReference type="Proteomes" id="UP000006457">
    <property type="component" value="Unassembled WGS sequence"/>
</dbReference>
<reference evidence="3 4" key="1">
    <citation type="submission" date="2012-03" db="EMBL/GenBank/DDBJ databases">
        <authorList>
            <person name="Harkins D.M."/>
            <person name="Madupu R."/>
            <person name="Durkin A.S."/>
            <person name="Torralba M."/>
            <person name="Methe B."/>
            <person name="Sutton G.G."/>
            <person name="Nelson K.E."/>
        </authorList>
    </citation>
    <scope>NUCLEOTIDE SEQUENCE [LARGE SCALE GENOMIC DNA]</scope>
    <source>
        <strain evidence="3 4">CCUG 2042</strain>
    </source>
</reference>
<dbReference type="Gene3D" id="3.30.70.1400">
    <property type="entry name" value="Aminomethyltransferase beta-barrel domains"/>
    <property type="match status" value="1"/>
</dbReference>
<dbReference type="SUPFAM" id="SSF103025">
    <property type="entry name" value="Folate-binding domain"/>
    <property type="match status" value="1"/>
</dbReference>
<dbReference type="eggNOG" id="COG0354">
    <property type="taxonomic scope" value="Bacteria"/>
</dbReference>
<dbReference type="Pfam" id="PF01571">
    <property type="entry name" value="GCV_T"/>
    <property type="match status" value="1"/>
</dbReference>
<dbReference type="PIRSF" id="PIRSF006487">
    <property type="entry name" value="GcvT"/>
    <property type="match status" value="1"/>
</dbReference>
<dbReference type="PANTHER" id="PTHR22602:SF0">
    <property type="entry name" value="TRANSFERASE CAF17, MITOCHONDRIAL-RELATED"/>
    <property type="match status" value="1"/>
</dbReference>
<dbReference type="InterPro" id="IPR029043">
    <property type="entry name" value="GcvT/YgfZ_C"/>
</dbReference>
<name>I3D6G3_9PAST</name>
<dbReference type="NCBIfam" id="TIGR03317">
    <property type="entry name" value="ygfZ_signature"/>
    <property type="match status" value="1"/>
</dbReference>
<dbReference type="InterPro" id="IPR017703">
    <property type="entry name" value="YgfZ/GCV_T_CS"/>
</dbReference>
<keyword evidence="4" id="KW-1185">Reference proteome</keyword>
<feature type="domain" description="GCVT N-terminal" evidence="1">
    <location>
        <begin position="3"/>
        <end position="101"/>
    </location>
</feature>
<dbReference type="PANTHER" id="PTHR22602">
    <property type="entry name" value="TRANSFERASE CAF17, MITOCHONDRIAL-RELATED"/>
    <property type="match status" value="1"/>
</dbReference>
<proteinExistence type="predicted"/>
<evidence type="ECO:0000259" key="2">
    <source>
        <dbReference type="Pfam" id="PF21130"/>
    </source>
</evidence>
<dbReference type="AlphaFoldDB" id="I3D6G3"/>
<dbReference type="RefSeq" id="WP_005761778.1">
    <property type="nucleotide sequence ID" value="NZ_AJSX01000047.1"/>
</dbReference>
<evidence type="ECO:0000313" key="4">
    <source>
        <dbReference type="Proteomes" id="UP000006457"/>
    </source>
</evidence>
<dbReference type="Pfam" id="PF21130">
    <property type="entry name" value="YgfZ_barrel"/>
    <property type="match status" value="1"/>
</dbReference>
<dbReference type="OrthoDB" id="9796287at2"/>
<accession>I3D6G3</accession>
<dbReference type="Gene3D" id="2.40.30.160">
    <property type="match status" value="1"/>
</dbReference>